<evidence type="ECO:0000259" key="2">
    <source>
        <dbReference type="Pfam" id="PF16064"/>
    </source>
</evidence>
<dbReference type="OMA" id="MFENEAF"/>
<name>Q17CB2_AEDAE</name>
<sequence length="188" mass="21831">MFFFFFFAAPIPLTSNHASNAITVENTQLNKGESPYGYSADYEYDRLNFPCGKPSQVELLEKAVNDRADVRVQYVNYLRASRFECGNDLEKVLRRMFENEAFIGCNYTTLPIRSSRPNLRNYIILNDCMLEAWSDLTSDALYEQFSVLIPKMGRLAYKRQLRARQRKALRRFKAAATKKKGKSRPKVK</sequence>
<reference evidence="3" key="3">
    <citation type="submission" date="2012-09" db="EMBL/GenBank/DDBJ databases">
        <authorList>
            <consortium name="VectorBase"/>
        </authorList>
    </citation>
    <scope>NUCLEOTIDE SEQUENCE</scope>
    <source>
        <strain evidence="3">Liverpool</strain>
    </source>
</reference>
<feature type="signal peptide" evidence="1">
    <location>
        <begin position="1"/>
        <end position="21"/>
    </location>
</feature>
<feature type="chain" id="PRO_5014307825" evidence="1">
    <location>
        <begin position="22"/>
        <end position="188"/>
    </location>
</feature>
<evidence type="ECO:0000313" key="3">
    <source>
        <dbReference type="EMBL" id="EAT43963.1"/>
    </source>
</evidence>
<dbReference type="Pfam" id="PF16064">
    <property type="entry name" value="DUF4806"/>
    <property type="match status" value="1"/>
</dbReference>
<dbReference type="EMBL" id="CH477310">
    <property type="protein sequence ID" value="EAT43963.1"/>
    <property type="molecule type" value="Genomic_DNA"/>
</dbReference>
<reference evidence="3" key="2">
    <citation type="journal article" date="2007" name="Science">
        <title>Genome sequence of Aedes aegypti, a major arbovirus vector.</title>
        <authorList>
            <person name="Nene V."/>
            <person name="Wortman J.R."/>
            <person name="Lawson D."/>
            <person name="Haas B."/>
            <person name="Kodira C."/>
            <person name="Tu Z.J."/>
            <person name="Loftus B."/>
            <person name="Xi Z."/>
            <person name="Megy K."/>
            <person name="Grabherr M."/>
            <person name="Ren Q."/>
            <person name="Zdobnov E.M."/>
            <person name="Lobo N.F."/>
            <person name="Campbell K.S."/>
            <person name="Brown S.E."/>
            <person name="Bonaldo M.F."/>
            <person name="Zhu J."/>
            <person name="Sinkins S.P."/>
            <person name="Hogenkamp D.G."/>
            <person name="Amedeo P."/>
            <person name="Arensburger P."/>
            <person name="Atkinson P.W."/>
            <person name="Bidwell S."/>
            <person name="Biedler J."/>
            <person name="Birney E."/>
            <person name="Bruggner R.V."/>
            <person name="Costas J."/>
            <person name="Coy M.R."/>
            <person name="Crabtree J."/>
            <person name="Crawford M."/>
            <person name="Debruyn B."/>
            <person name="Decaprio D."/>
            <person name="Eiglmeier K."/>
            <person name="Eisenstadt E."/>
            <person name="El-Dorry H."/>
            <person name="Gelbart W.M."/>
            <person name="Gomes S.L."/>
            <person name="Hammond M."/>
            <person name="Hannick L.I."/>
            <person name="Hogan J.R."/>
            <person name="Holmes M.H."/>
            <person name="Jaffe D."/>
            <person name="Johnston J.S."/>
            <person name="Kennedy R.C."/>
            <person name="Koo H."/>
            <person name="Kravitz S."/>
            <person name="Kriventseva E.V."/>
            <person name="Kulp D."/>
            <person name="Labutti K."/>
            <person name="Lee E."/>
            <person name="Li S."/>
            <person name="Lovin D.D."/>
            <person name="Mao C."/>
            <person name="Mauceli E."/>
            <person name="Menck C.F."/>
            <person name="Miller J.R."/>
            <person name="Montgomery P."/>
            <person name="Mori A."/>
            <person name="Nascimento A.L."/>
            <person name="Naveira H.F."/>
            <person name="Nusbaum C."/>
            <person name="O'leary S."/>
            <person name="Orvis J."/>
            <person name="Pertea M."/>
            <person name="Quesneville H."/>
            <person name="Reidenbach K.R."/>
            <person name="Rogers Y.H."/>
            <person name="Roth C.W."/>
            <person name="Schneider J.R."/>
            <person name="Schatz M."/>
            <person name="Shumway M."/>
            <person name="Stanke M."/>
            <person name="Stinson E.O."/>
            <person name="Tubio J.M."/>
            <person name="Vanzee J.P."/>
            <person name="Verjovski-Almeida S."/>
            <person name="Werner D."/>
            <person name="White O."/>
            <person name="Wyder S."/>
            <person name="Zeng Q."/>
            <person name="Zhao Q."/>
            <person name="Zhao Y."/>
            <person name="Hill C.A."/>
            <person name="Raikhel A.S."/>
            <person name="Soares M.B."/>
            <person name="Knudson D.L."/>
            <person name="Lee N.H."/>
            <person name="Galagan J."/>
            <person name="Salzberg S.L."/>
            <person name="Paulsen I.T."/>
            <person name="Dimopoulos G."/>
            <person name="Collins F.H."/>
            <person name="Birren B."/>
            <person name="Fraser-Liggett C.M."/>
            <person name="Severson D.W."/>
        </authorList>
    </citation>
    <scope>NUCLEOTIDE SEQUENCE [LARGE SCALE GENOMIC DNA]</scope>
    <source>
        <strain evidence="3">Liverpool</strain>
    </source>
</reference>
<proteinExistence type="predicted"/>
<protein>
    <submittedName>
        <fullName evidence="3">AAEL004629-PA</fullName>
    </submittedName>
</protein>
<reference evidence="3" key="1">
    <citation type="submission" date="2005-10" db="EMBL/GenBank/DDBJ databases">
        <authorList>
            <person name="Loftus B.J."/>
            <person name="Nene V.M."/>
            <person name="Hannick L.I."/>
            <person name="Bidwell S."/>
            <person name="Haas B."/>
            <person name="Amedeo P."/>
            <person name="Orvis J."/>
            <person name="Wortman J.R."/>
            <person name="White O.R."/>
            <person name="Salzberg S."/>
            <person name="Shumway M."/>
            <person name="Koo H."/>
            <person name="Zhao Y."/>
            <person name="Holmes M."/>
            <person name="Miller J."/>
            <person name="Schatz M."/>
            <person name="Pop M."/>
            <person name="Pai G."/>
            <person name="Utterback T."/>
            <person name="Rogers Y.-H."/>
            <person name="Kravitz S."/>
            <person name="Fraser C.M."/>
        </authorList>
    </citation>
    <scope>NUCLEOTIDE SEQUENCE</scope>
    <source>
        <strain evidence="3">Liverpool</strain>
    </source>
</reference>
<dbReference type="InterPro" id="IPR032071">
    <property type="entry name" value="DUF4806"/>
</dbReference>
<organism evidence="3 4">
    <name type="scientific">Aedes aegypti</name>
    <name type="common">Yellowfever mosquito</name>
    <name type="synonym">Culex aegypti</name>
    <dbReference type="NCBI Taxonomy" id="7159"/>
    <lineage>
        <taxon>Eukaryota</taxon>
        <taxon>Metazoa</taxon>
        <taxon>Ecdysozoa</taxon>
        <taxon>Arthropoda</taxon>
        <taxon>Hexapoda</taxon>
        <taxon>Insecta</taxon>
        <taxon>Pterygota</taxon>
        <taxon>Neoptera</taxon>
        <taxon>Endopterygota</taxon>
        <taxon>Diptera</taxon>
        <taxon>Nematocera</taxon>
        <taxon>Culicoidea</taxon>
        <taxon>Culicidae</taxon>
        <taxon>Culicinae</taxon>
        <taxon>Aedini</taxon>
        <taxon>Aedes</taxon>
        <taxon>Stegomyia</taxon>
    </lineage>
</organism>
<dbReference type="PaxDb" id="7159-AAEL004629-PA"/>
<evidence type="ECO:0000256" key="1">
    <source>
        <dbReference type="SAM" id="SignalP"/>
    </source>
</evidence>
<gene>
    <name evidence="3" type="ORF">AaeL_AAEL004629</name>
</gene>
<accession>Q17CB2</accession>
<evidence type="ECO:0000313" key="4">
    <source>
        <dbReference type="Proteomes" id="UP000682892"/>
    </source>
</evidence>
<feature type="domain" description="DUF4806" evidence="2">
    <location>
        <begin position="46"/>
        <end position="132"/>
    </location>
</feature>
<dbReference type="VEuPathDB" id="VectorBase:AAEL010576"/>
<dbReference type="PhylomeDB" id="Q17CB2"/>
<dbReference type="HOGENOM" id="CLU_1442177_0_0_1"/>
<dbReference type="AlphaFoldDB" id="Q17CB2"/>
<keyword evidence="1" id="KW-0732">Signal</keyword>
<dbReference type="Proteomes" id="UP000682892">
    <property type="component" value="Chromosome 1"/>
</dbReference>